<evidence type="ECO:0000256" key="2">
    <source>
        <dbReference type="ARBA" id="ARBA00022679"/>
    </source>
</evidence>
<evidence type="ECO:0000256" key="3">
    <source>
        <dbReference type="ARBA" id="ARBA00022777"/>
    </source>
</evidence>
<evidence type="ECO:0000313" key="5">
    <source>
        <dbReference type="EMBL" id="MVT11187.1"/>
    </source>
</evidence>
<dbReference type="PANTHER" id="PTHR43085">
    <property type="entry name" value="HEXOKINASE FAMILY MEMBER"/>
    <property type="match status" value="1"/>
</dbReference>
<name>A0A7K1U9Z1_9BACT</name>
<evidence type="ECO:0000259" key="4">
    <source>
        <dbReference type="Pfam" id="PF00294"/>
    </source>
</evidence>
<organism evidence="5 6">
    <name type="scientific">Chitinophaga tropicalis</name>
    <dbReference type="NCBI Taxonomy" id="2683588"/>
    <lineage>
        <taxon>Bacteria</taxon>
        <taxon>Pseudomonadati</taxon>
        <taxon>Bacteroidota</taxon>
        <taxon>Chitinophagia</taxon>
        <taxon>Chitinophagales</taxon>
        <taxon>Chitinophagaceae</taxon>
        <taxon>Chitinophaga</taxon>
    </lineage>
</organism>
<feature type="domain" description="Carbohydrate kinase PfkB" evidence="4">
    <location>
        <begin position="22"/>
        <end position="282"/>
    </location>
</feature>
<dbReference type="SUPFAM" id="SSF53613">
    <property type="entry name" value="Ribokinase-like"/>
    <property type="match status" value="1"/>
</dbReference>
<reference evidence="5 6" key="1">
    <citation type="submission" date="2019-12" db="EMBL/GenBank/DDBJ databases">
        <title>Chitinophaga sp. strain ysch24 (GDMCC 1.1355), whole genome shotgun sequence.</title>
        <authorList>
            <person name="Zhang X."/>
        </authorList>
    </citation>
    <scope>NUCLEOTIDE SEQUENCE [LARGE SCALE GENOMIC DNA]</scope>
    <source>
        <strain evidence="6">ysch24</strain>
    </source>
</reference>
<protein>
    <submittedName>
        <fullName evidence="5">Carbohydrate kinase</fullName>
    </submittedName>
</protein>
<gene>
    <name evidence="5" type="ORF">GO493_23165</name>
</gene>
<dbReference type="AlphaFoldDB" id="A0A7K1U9Z1"/>
<evidence type="ECO:0000313" key="6">
    <source>
        <dbReference type="Proteomes" id="UP000461730"/>
    </source>
</evidence>
<dbReference type="PANTHER" id="PTHR43085:SF57">
    <property type="entry name" value="CARBOHYDRATE KINASE PFKB DOMAIN-CONTAINING PROTEIN"/>
    <property type="match status" value="1"/>
</dbReference>
<dbReference type="InterPro" id="IPR029056">
    <property type="entry name" value="Ribokinase-like"/>
</dbReference>
<comment type="caution">
    <text evidence="5">The sequence shown here is derived from an EMBL/GenBank/DDBJ whole genome shotgun (WGS) entry which is preliminary data.</text>
</comment>
<dbReference type="CDD" id="cd01167">
    <property type="entry name" value="bac_FRK"/>
    <property type="match status" value="1"/>
</dbReference>
<dbReference type="InterPro" id="IPR011611">
    <property type="entry name" value="PfkB_dom"/>
</dbReference>
<comment type="similarity">
    <text evidence="1">Belongs to the carbohydrate kinase PfkB family.</text>
</comment>
<keyword evidence="6" id="KW-1185">Reference proteome</keyword>
<accession>A0A7K1U9Z1</accession>
<proteinExistence type="inferred from homology"/>
<dbReference type="PROSITE" id="PS00584">
    <property type="entry name" value="PFKB_KINASES_2"/>
    <property type="match status" value="1"/>
</dbReference>
<keyword evidence="2" id="KW-0808">Transferase</keyword>
<dbReference type="GO" id="GO:0016301">
    <property type="term" value="F:kinase activity"/>
    <property type="evidence" value="ECO:0007669"/>
    <property type="project" value="UniProtKB-KW"/>
</dbReference>
<dbReference type="Gene3D" id="3.40.1190.20">
    <property type="match status" value="1"/>
</dbReference>
<dbReference type="Proteomes" id="UP000461730">
    <property type="component" value="Unassembled WGS sequence"/>
</dbReference>
<dbReference type="EMBL" id="WRXN01000012">
    <property type="protein sequence ID" value="MVT11187.1"/>
    <property type="molecule type" value="Genomic_DNA"/>
</dbReference>
<sequence length="300" mass="33585">MTKYNIVSVGEVLWDILPEQELPGGAPMNAAYHLQKLQQQVAMVSKVGRDDHGGRLLQLMQRMQLSTSFIQVDETYSTGKVNAWMNENNDMQYEILYPVAWDHISWNRELEDLFRSGDLQYMIFGSLMVRHDITRRTLERALQSDVQKVLDINLRAPFYSHETLEWLMNSCDLLKLNGAELELISSWYGSFASHEERIQELSLRFNIPTVLVTLGGDGCIGYINGQFHYRQGIAVKVADTIGSGDAFLAGFLASRINGGTAEYSLTFANALGALVASKPGGCPEYDITEITALVKAPLHC</sequence>
<keyword evidence="3 5" id="KW-0418">Kinase</keyword>
<dbReference type="RefSeq" id="WP_157308616.1">
    <property type="nucleotide sequence ID" value="NZ_WRXN01000012.1"/>
</dbReference>
<dbReference type="InterPro" id="IPR050306">
    <property type="entry name" value="PfkB_Carbo_kinase"/>
</dbReference>
<evidence type="ECO:0000256" key="1">
    <source>
        <dbReference type="ARBA" id="ARBA00010688"/>
    </source>
</evidence>
<dbReference type="Pfam" id="PF00294">
    <property type="entry name" value="PfkB"/>
    <property type="match status" value="1"/>
</dbReference>
<dbReference type="InterPro" id="IPR002173">
    <property type="entry name" value="Carboh/pur_kinase_PfkB_CS"/>
</dbReference>